<proteinExistence type="predicted"/>
<organism evidence="1 2">
    <name type="scientific">Paracidovorax anthurii</name>
    <dbReference type="NCBI Taxonomy" id="78229"/>
    <lineage>
        <taxon>Bacteria</taxon>
        <taxon>Pseudomonadati</taxon>
        <taxon>Pseudomonadota</taxon>
        <taxon>Betaproteobacteria</taxon>
        <taxon>Burkholderiales</taxon>
        <taxon>Comamonadaceae</taxon>
        <taxon>Paracidovorax</taxon>
    </lineage>
</organism>
<evidence type="ECO:0000313" key="2">
    <source>
        <dbReference type="Proteomes" id="UP000248856"/>
    </source>
</evidence>
<keyword evidence="2" id="KW-1185">Reference proteome</keyword>
<dbReference type="Proteomes" id="UP000248856">
    <property type="component" value="Unassembled WGS sequence"/>
</dbReference>
<name>A0A328ZRR8_9BURK</name>
<dbReference type="EMBL" id="QLTA01000008">
    <property type="protein sequence ID" value="RAR85016.1"/>
    <property type="molecule type" value="Genomic_DNA"/>
</dbReference>
<sequence length="147" mass="16024">MYGGAPGITPVYAFDRALLEQLAGRAPELFMHYGELEHSAGTSEGYQFSSGGAQFLAYLTGDPGARRVVFWRLDGSHRTSYGDVRLKTLLRDYRGRRGWHCHLAIDGNEEAPIETMVGMTPAETAALAAWAQAAALGRAESLVIHEL</sequence>
<dbReference type="AlphaFoldDB" id="A0A328ZRR8"/>
<gene>
    <name evidence="1" type="ORF">AX018_1008109</name>
</gene>
<evidence type="ECO:0000313" key="1">
    <source>
        <dbReference type="EMBL" id="RAR85016.1"/>
    </source>
</evidence>
<comment type="caution">
    <text evidence="1">The sequence shown here is derived from an EMBL/GenBank/DDBJ whole genome shotgun (WGS) entry which is preliminary data.</text>
</comment>
<protein>
    <submittedName>
        <fullName evidence="1">Uncharacterized protein</fullName>
    </submittedName>
</protein>
<reference evidence="1 2" key="1">
    <citation type="submission" date="2018-06" db="EMBL/GenBank/DDBJ databases">
        <title>Genomic Encyclopedia of Archaeal and Bacterial Type Strains, Phase II (KMG-II): from individual species to whole genera.</title>
        <authorList>
            <person name="Goeker M."/>
        </authorList>
    </citation>
    <scope>NUCLEOTIDE SEQUENCE [LARGE SCALE GENOMIC DNA]</scope>
    <source>
        <strain evidence="1 2">CFPB 3232</strain>
    </source>
</reference>
<accession>A0A328ZRR8</accession>